<proteinExistence type="predicted"/>
<dbReference type="EMBL" id="DSGB01000007">
    <property type="protein sequence ID" value="HER97291.1"/>
    <property type="molecule type" value="Genomic_DNA"/>
</dbReference>
<feature type="chain" id="PRO_5030538955" description="Lipoprotein" evidence="1">
    <location>
        <begin position="28"/>
        <end position="116"/>
    </location>
</feature>
<sequence>MQRRMFGLSAVALLVLLSAGCSSKKTAQNPVEIQNLRYQQWSDGTRVVTGVVRNRTNQAIADLQLEVGLYDQHNRLVGTMHVLVQDIPPRGRKRFRQVVDAKENVQGVRVRSVLLL</sequence>
<reference evidence="2" key="1">
    <citation type="journal article" date="2020" name="mSystems">
        <title>Genome- and Community-Level Interaction Insights into Carbon Utilization and Element Cycling Functions of Hydrothermarchaeota in Hydrothermal Sediment.</title>
        <authorList>
            <person name="Zhou Z."/>
            <person name="Liu Y."/>
            <person name="Xu W."/>
            <person name="Pan J."/>
            <person name="Luo Z.H."/>
            <person name="Li M."/>
        </authorList>
    </citation>
    <scope>NUCLEOTIDE SEQUENCE [LARGE SCALE GENOMIC DNA]</scope>
    <source>
        <strain evidence="2">SpSt-143</strain>
    </source>
</reference>
<keyword evidence="1" id="KW-0732">Signal</keyword>
<dbReference type="PROSITE" id="PS51257">
    <property type="entry name" value="PROKAR_LIPOPROTEIN"/>
    <property type="match status" value="1"/>
</dbReference>
<protein>
    <recommendedName>
        <fullName evidence="3">Lipoprotein</fullName>
    </recommendedName>
</protein>
<dbReference type="NCBIfam" id="NF038353">
    <property type="entry name" value="FxLYD_dom"/>
    <property type="match status" value="1"/>
</dbReference>
<feature type="signal peptide" evidence="1">
    <location>
        <begin position="1"/>
        <end position="27"/>
    </location>
</feature>
<evidence type="ECO:0000256" key="1">
    <source>
        <dbReference type="SAM" id="SignalP"/>
    </source>
</evidence>
<dbReference type="AlphaFoldDB" id="A0A7V2B2X5"/>
<organism evidence="2">
    <name type="scientific">Rhodothermus marinus</name>
    <name type="common">Rhodothermus obamensis</name>
    <dbReference type="NCBI Taxonomy" id="29549"/>
    <lineage>
        <taxon>Bacteria</taxon>
        <taxon>Pseudomonadati</taxon>
        <taxon>Rhodothermota</taxon>
        <taxon>Rhodothermia</taxon>
        <taxon>Rhodothermales</taxon>
        <taxon>Rhodothermaceae</taxon>
        <taxon>Rhodothermus</taxon>
    </lineage>
</organism>
<name>A0A7V2B2X5_RHOMR</name>
<accession>A0A7V2B2X5</accession>
<comment type="caution">
    <text evidence="2">The sequence shown here is derived from an EMBL/GenBank/DDBJ whole genome shotgun (WGS) entry which is preliminary data.</text>
</comment>
<evidence type="ECO:0000313" key="2">
    <source>
        <dbReference type="EMBL" id="HER97291.1"/>
    </source>
</evidence>
<gene>
    <name evidence="2" type="ORF">ENO59_12440</name>
</gene>
<evidence type="ECO:0008006" key="3">
    <source>
        <dbReference type="Google" id="ProtNLM"/>
    </source>
</evidence>
<dbReference type="InterPro" id="IPR047676">
    <property type="entry name" value="FxLYD_dom"/>
</dbReference>